<keyword evidence="6 8" id="KW-0100">Branched-chain amino acid biosynthesis</keyword>
<evidence type="ECO:0000256" key="8">
    <source>
        <dbReference type="RuleBase" id="RU368092"/>
    </source>
</evidence>
<dbReference type="EMBL" id="JPEO01000002">
    <property type="protein sequence ID" value="KFZ38727.1"/>
    <property type="molecule type" value="Genomic_DNA"/>
</dbReference>
<comment type="caution">
    <text evidence="10">The sequence shown here is derived from an EMBL/GenBank/DDBJ whole genome shotgun (WGS) entry which is preliminary data.</text>
</comment>
<dbReference type="UniPathway" id="UPA00047">
    <property type="reaction ID" value="UER00055"/>
</dbReference>
<proteinExistence type="inferred from homology"/>
<evidence type="ECO:0000256" key="7">
    <source>
        <dbReference type="ARBA" id="ARBA00048670"/>
    </source>
</evidence>
<dbReference type="GO" id="GO:0009099">
    <property type="term" value="P:L-valine biosynthetic process"/>
    <property type="evidence" value="ECO:0007669"/>
    <property type="project" value="UniProtKB-UniRule"/>
</dbReference>
<dbReference type="PANTHER" id="PTHR30239">
    <property type="entry name" value="ACETOLACTATE SYNTHASE SMALL SUBUNIT"/>
    <property type="match status" value="1"/>
</dbReference>
<keyword evidence="8 10" id="KW-0808">Transferase</keyword>
<evidence type="ECO:0000313" key="11">
    <source>
        <dbReference type="Proteomes" id="UP000029264"/>
    </source>
</evidence>
<dbReference type="OrthoDB" id="9787365at2"/>
<dbReference type="InterPro" id="IPR027271">
    <property type="entry name" value="Acetolactate_synth/TF_NikR_C"/>
</dbReference>
<dbReference type="SUPFAM" id="SSF55021">
    <property type="entry name" value="ACT-like"/>
    <property type="match status" value="2"/>
</dbReference>
<dbReference type="GO" id="GO:1990610">
    <property type="term" value="F:acetolactate synthase regulator activity"/>
    <property type="evidence" value="ECO:0007669"/>
    <property type="project" value="UniProtKB-UniRule"/>
</dbReference>
<comment type="pathway">
    <text evidence="2 8">Amino-acid biosynthesis; L-valine biosynthesis; L-valine from pyruvate: step 1/4.</text>
</comment>
<comment type="catalytic activity">
    <reaction evidence="7 8">
        <text>2 pyruvate + H(+) = (2S)-2-acetolactate + CO2</text>
        <dbReference type="Rhea" id="RHEA:25249"/>
        <dbReference type="ChEBI" id="CHEBI:15361"/>
        <dbReference type="ChEBI" id="CHEBI:15378"/>
        <dbReference type="ChEBI" id="CHEBI:16526"/>
        <dbReference type="ChEBI" id="CHEBI:58476"/>
        <dbReference type="EC" id="2.2.1.6"/>
    </reaction>
</comment>
<evidence type="ECO:0000256" key="5">
    <source>
        <dbReference type="ARBA" id="ARBA00022605"/>
    </source>
</evidence>
<dbReference type="PANTHER" id="PTHR30239:SF0">
    <property type="entry name" value="ACETOLACTATE SYNTHASE SMALL SUBUNIT 1, CHLOROPLASTIC"/>
    <property type="match status" value="1"/>
</dbReference>
<keyword evidence="5 8" id="KW-0028">Amino-acid biosynthesis</keyword>
<dbReference type="FunFam" id="3.30.70.1150:FF:000001">
    <property type="entry name" value="Acetolactate synthase small subunit"/>
    <property type="match status" value="1"/>
</dbReference>
<dbReference type="CDD" id="cd04878">
    <property type="entry name" value="ACT_AHAS"/>
    <property type="match status" value="1"/>
</dbReference>
<dbReference type="Proteomes" id="UP000029264">
    <property type="component" value="Unassembled WGS sequence"/>
</dbReference>
<gene>
    <name evidence="10" type="primary">ilvH</name>
    <name evidence="10" type="ORF">HR45_04745</name>
</gene>
<evidence type="ECO:0000313" key="10">
    <source>
        <dbReference type="EMBL" id="KFZ38727.1"/>
    </source>
</evidence>
<keyword evidence="11" id="KW-1185">Reference proteome</keyword>
<evidence type="ECO:0000256" key="1">
    <source>
        <dbReference type="ARBA" id="ARBA00004974"/>
    </source>
</evidence>
<evidence type="ECO:0000259" key="9">
    <source>
        <dbReference type="PROSITE" id="PS51671"/>
    </source>
</evidence>
<accession>A0A094JHN8</accession>
<evidence type="ECO:0000256" key="6">
    <source>
        <dbReference type="ARBA" id="ARBA00023304"/>
    </source>
</evidence>
<dbReference type="Gene3D" id="3.30.70.260">
    <property type="match status" value="1"/>
</dbReference>
<comment type="subunit">
    <text evidence="4 8">Dimer of large and small chains.</text>
</comment>
<comment type="pathway">
    <text evidence="1 8">Amino-acid biosynthesis; L-isoleucine biosynthesis; L-isoleucine from 2-oxobutanoate: step 1/4.</text>
</comment>
<dbReference type="InterPro" id="IPR002912">
    <property type="entry name" value="ACT_dom"/>
</dbReference>
<sequence length="165" mass="18217">MKRRIISVLMENQPGALSRVVGLFSQRGYNIDTLNVAPTDDATLSRLTVTVFADESILEQIEKQLHKLIDVLKVSNITESAYVERELAMIKVRAVGEMRDEVKRMADIFRGQIVDVTSNLYTIQLAGTSEKLDSFISAMAEATKVIEVSRSGVVGLARGDKAMKA</sequence>
<dbReference type="STRING" id="1515746.HR45_04745"/>
<dbReference type="InterPro" id="IPR019455">
    <property type="entry name" value="Acetolactate_synth_ssu_C"/>
</dbReference>
<dbReference type="NCBIfam" id="TIGR00119">
    <property type="entry name" value="acolac_sm"/>
    <property type="match status" value="1"/>
</dbReference>
<protein>
    <recommendedName>
        <fullName evidence="8">Acetolactate synthase small subunit</fullName>
        <shortName evidence="8">AHAS</shortName>
        <shortName evidence="8">ALS</shortName>
        <ecNumber evidence="8">2.2.1.6</ecNumber>
    </recommendedName>
    <alternativeName>
        <fullName evidence="8">Acetohydroxy-acid synthase small subunit</fullName>
    </alternativeName>
</protein>
<dbReference type="InterPro" id="IPR004789">
    <property type="entry name" value="Acetalactate_synth_ssu"/>
</dbReference>
<dbReference type="eggNOG" id="COG0440">
    <property type="taxonomic scope" value="Bacteria"/>
</dbReference>
<dbReference type="InterPro" id="IPR045865">
    <property type="entry name" value="ACT-like_dom_sf"/>
</dbReference>
<dbReference type="InterPro" id="IPR054480">
    <property type="entry name" value="AHAS_small-like_ACT"/>
</dbReference>
<evidence type="ECO:0000256" key="3">
    <source>
        <dbReference type="ARBA" id="ARBA00006341"/>
    </source>
</evidence>
<organism evidence="10 11">
    <name type="scientific">Shewanella mangrovi</name>
    <dbReference type="NCBI Taxonomy" id="1515746"/>
    <lineage>
        <taxon>Bacteria</taxon>
        <taxon>Pseudomonadati</taxon>
        <taxon>Pseudomonadota</taxon>
        <taxon>Gammaproteobacteria</taxon>
        <taxon>Alteromonadales</taxon>
        <taxon>Shewanellaceae</taxon>
        <taxon>Shewanella</taxon>
    </lineage>
</organism>
<dbReference type="InterPro" id="IPR039557">
    <property type="entry name" value="AHAS_ACT"/>
</dbReference>
<dbReference type="GO" id="GO:0003984">
    <property type="term" value="F:acetolactate synthase activity"/>
    <property type="evidence" value="ECO:0007669"/>
    <property type="project" value="UniProtKB-UniRule"/>
</dbReference>
<dbReference type="Gene3D" id="3.30.70.1150">
    <property type="entry name" value="ACT-like. Chain A, domain 2"/>
    <property type="match status" value="1"/>
</dbReference>
<dbReference type="NCBIfam" id="NF008864">
    <property type="entry name" value="PRK11895.1"/>
    <property type="match status" value="1"/>
</dbReference>
<dbReference type="Pfam" id="PF22629">
    <property type="entry name" value="ACT_AHAS_ss"/>
    <property type="match status" value="1"/>
</dbReference>
<feature type="domain" description="ACT" evidence="9">
    <location>
        <begin position="5"/>
        <end position="79"/>
    </location>
</feature>
<dbReference type="Pfam" id="PF10369">
    <property type="entry name" value="ALS_ss_C"/>
    <property type="match status" value="1"/>
</dbReference>
<comment type="function">
    <text evidence="8">Catalyzes the conversion of 2 pyruvate molecules into acetolactate in the first common step of the biosynthetic pathway of the branched-amino acids such as leucine, isoleucine, and valine.</text>
</comment>
<name>A0A094JHN8_9GAMM</name>
<dbReference type="GO" id="GO:0005829">
    <property type="term" value="C:cytosol"/>
    <property type="evidence" value="ECO:0007669"/>
    <property type="project" value="TreeGrafter"/>
</dbReference>
<dbReference type="FunFam" id="3.30.70.260:FF:000001">
    <property type="entry name" value="Acetolactate synthase, small subunit"/>
    <property type="match status" value="1"/>
</dbReference>
<dbReference type="UniPathway" id="UPA00049">
    <property type="reaction ID" value="UER00059"/>
</dbReference>
<evidence type="ECO:0000256" key="2">
    <source>
        <dbReference type="ARBA" id="ARBA00005025"/>
    </source>
</evidence>
<dbReference type="PROSITE" id="PS51671">
    <property type="entry name" value="ACT"/>
    <property type="match status" value="1"/>
</dbReference>
<dbReference type="AlphaFoldDB" id="A0A094JHN8"/>
<dbReference type="EC" id="2.2.1.6" evidence="8"/>
<dbReference type="GO" id="GO:0009097">
    <property type="term" value="P:isoleucine biosynthetic process"/>
    <property type="evidence" value="ECO:0007669"/>
    <property type="project" value="UniProtKB-UniRule"/>
</dbReference>
<evidence type="ECO:0000256" key="4">
    <source>
        <dbReference type="ARBA" id="ARBA00011744"/>
    </source>
</evidence>
<comment type="similarity">
    <text evidence="3 8">Belongs to the acetolactate synthase small subunit family.</text>
</comment>
<dbReference type="RefSeq" id="WP_037440097.1">
    <property type="nucleotide sequence ID" value="NZ_JPEO01000002.1"/>
</dbReference>
<reference evidence="10 11" key="1">
    <citation type="submission" date="2014-06" db="EMBL/GenBank/DDBJ databases">
        <title>Shewanella sp. YQH10.</title>
        <authorList>
            <person name="Liu Y."/>
            <person name="Zeng R."/>
        </authorList>
    </citation>
    <scope>NUCLEOTIDE SEQUENCE [LARGE SCALE GENOMIC DNA]</scope>
    <source>
        <strain evidence="10 11">YQH10</strain>
    </source>
</reference>